<reference evidence="2 4" key="2">
    <citation type="journal article" date="2017" name="BMC Genomics">
        <title>Genomic analysis of methanogenic archaea reveals a shift towards energy conservation.</title>
        <authorList>
            <person name="Gilmore S.P."/>
            <person name="Henske J.K."/>
            <person name="Sexton J.A."/>
            <person name="Solomon K.V."/>
            <person name="Seppala S."/>
            <person name="Yoo J.I."/>
            <person name="Huyett L.M."/>
            <person name="Pressman A."/>
            <person name="Cogan J.Z."/>
            <person name="Kivenson V."/>
            <person name="Peng X."/>
            <person name="Tan Y."/>
            <person name="Valentine D.L."/>
            <person name="O'Malley M.A."/>
        </authorList>
    </citation>
    <scope>NUCLEOTIDE SEQUENCE [LARGE SCALE GENOMIC DNA]</scope>
    <source>
        <strain evidence="2 4">1R-7</strain>
    </source>
</reference>
<dbReference type="EMBL" id="LWMS01000044">
    <property type="protein sequence ID" value="PWL07750.1"/>
    <property type="molecule type" value="Genomic_DNA"/>
</dbReference>
<name>A0A2A2HFI2_9EURY</name>
<evidence type="ECO:0000313" key="2">
    <source>
        <dbReference type="EMBL" id="PAV08115.1"/>
    </source>
</evidence>
<evidence type="ECO:0000313" key="3">
    <source>
        <dbReference type="EMBL" id="PWL07750.1"/>
    </source>
</evidence>
<feature type="compositionally biased region" description="Low complexity" evidence="1">
    <location>
        <begin position="1"/>
        <end position="38"/>
    </location>
</feature>
<protein>
    <submittedName>
        <fullName evidence="2">Uncharacterized protein</fullName>
    </submittedName>
</protein>
<proteinExistence type="predicted"/>
<evidence type="ECO:0000313" key="5">
    <source>
        <dbReference type="Proteomes" id="UP000246004"/>
    </source>
</evidence>
<dbReference type="RefSeq" id="WP_095608015.1">
    <property type="nucleotide sequence ID" value="NZ_LMVN01000002.1"/>
</dbReference>
<dbReference type="EMBL" id="LMVN01000002">
    <property type="protein sequence ID" value="PAV08115.1"/>
    <property type="molecule type" value="Genomic_DNA"/>
</dbReference>
<dbReference type="Proteomes" id="UP000246004">
    <property type="component" value="Unassembled WGS sequence"/>
</dbReference>
<organism evidence="2 4">
    <name type="scientific">Methanosphaera cuniculi</name>
    <dbReference type="NCBI Taxonomy" id="1077256"/>
    <lineage>
        <taxon>Archaea</taxon>
        <taxon>Methanobacteriati</taxon>
        <taxon>Methanobacteriota</taxon>
        <taxon>Methanomada group</taxon>
        <taxon>Methanobacteria</taxon>
        <taxon>Methanobacteriales</taxon>
        <taxon>Methanobacteriaceae</taxon>
        <taxon>Methanosphaera</taxon>
    </lineage>
</organism>
<feature type="region of interest" description="Disordered" evidence="1">
    <location>
        <begin position="1"/>
        <end position="47"/>
    </location>
</feature>
<dbReference type="AlphaFoldDB" id="A0A2A2HFI2"/>
<reference evidence="3 5" key="1">
    <citation type="submission" date="2016-04" db="EMBL/GenBank/DDBJ databases">
        <title>Genome sequence of Methanosphaera cuniculi DSM 4103.</title>
        <authorList>
            <person name="Poehlein A."/>
            <person name="Seedorf H."/>
            <person name="Daniel R."/>
        </authorList>
    </citation>
    <scope>NUCLEOTIDE SEQUENCE [LARGE SCALE GENOMIC DNA]</scope>
    <source>
        <strain evidence="3 5">DSM 4103</strain>
    </source>
</reference>
<evidence type="ECO:0000256" key="1">
    <source>
        <dbReference type="SAM" id="MobiDB-lite"/>
    </source>
</evidence>
<evidence type="ECO:0000313" key="4">
    <source>
        <dbReference type="Proteomes" id="UP000217528"/>
    </source>
</evidence>
<gene>
    <name evidence="2" type="ORF">ASJ82_01220</name>
    <name evidence="3" type="ORF">MSCUN_12810</name>
</gene>
<comment type="caution">
    <text evidence="2">The sequence shown here is derived from an EMBL/GenBank/DDBJ whole genome shotgun (WGS) entry which is preliminary data.</text>
</comment>
<keyword evidence="4" id="KW-1185">Reference proteome</keyword>
<sequence length="326" mass="35433">MADNTSDTTTGTEAGTTTTDTTNTSSNSGETSQNVAKNDPAKNKKKAGLTMAEPIRKMLEFKIKFPGSIKGVHTNQFCWIAVDDNFYDDFYGDIAEIIGVSKFARYMGFEKNRFYIEGVKTSFSLTNGIETELTLNPFASTYSEYMKNQQSAEKALQDAMNKNNGSGGGGSDTTGTGLVNMSGNDCTPTFDLAPYTDTIKSTKIGNSSANYATDTANMSGKEAILDIFNRFRYSGYPNNRTCPQKMWTKSGAIRGNCADISRLVKCVGDVHGMNVGIKHVPNHYHNLIEVNGKVYRFDCCFKGGRASSGYGGGIVNNLNRNGGPWC</sequence>
<dbReference type="Proteomes" id="UP000217528">
    <property type="component" value="Unassembled WGS sequence"/>
</dbReference>
<accession>A0A2A2HFI2</accession>